<name>A0AAD7W105_9TELE</name>
<organism evidence="2 3">
    <name type="scientific">Aldrovandia affinis</name>
    <dbReference type="NCBI Taxonomy" id="143900"/>
    <lineage>
        <taxon>Eukaryota</taxon>
        <taxon>Metazoa</taxon>
        <taxon>Chordata</taxon>
        <taxon>Craniata</taxon>
        <taxon>Vertebrata</taxon>
        <taxon>Euteleostomi</taxon>
        <taxon>Actinopterygii</taxon>
        <taxon>Neopterygii</taxon>
        <taxon>Teleostei</taxon>
        <taxon>Notacanthiformes</taxon>
        <taxon>Halosauridae</taxon>
        <taxon>Aldrovandia</taxon>
    </lineage>
</organism>
<evidence type="ECO:0000313" key="2">
    <source>
        <dbReference type="EMBL" id="KAJ8372466.1"/>
    </source>
</evidence>
<sequence length="137" mass="14439">MAPVLRGGDERAGRPRANGIFSARGPRGCRTARGVHGRPPVLPKTTGFHCAPLTHGDPQGIGGNVLGIVVTRRARRAVRLAFEKACPGNNVTQLPCVCVTRVYHHPLCHFSSTLIPLSLSCHLNSLSSPASVCACGN</sequence>
<comment type="caution">
    <text evidence="2">The sequence shown here is derived from an EMBL/GenBank/DDBJ whole genome shotgun (WGS) entry which is preliminary data.</text>
</comment>
<reference evidence="2" key="1">
    <citation type="journal article" date="2023" name="Science">
        <title>Genome structures resolve the early diversification of teleost fishes.</title>
        <authorList>
            <person name="Parey E."/>
            <person name="Louis A."/>
            <person name="Montfort J."/>
            <person name="Bouchez O."/>
            <person name="Roques C."/>
            <person name="Iampietro C."/>
            <person name="Lluch J."/>
            <person name="Castinel A."/>
            <person name="Donnadieu C."/>
            <person name="Desvignes T."/>
            <person name="Floi Bucao C."/>
            <person name="Jouanno E."/>
            <person name="Wen M."/>
            <person name="Mejri S."/>
            <person name="Dirks R."/>
            <person name="Jansen H."/>
            <person name="Henkel C."/>
            <person name="Chen W.J."/>
            <person name="Zahm M."/>
            <person name="Cabau C."/>
            <person name="Klopp C."/>
            <person name="Thompson A.W."/>
            <person name="Robinson-Rechavi M."/>
            <person name="Braasch I."/>
            <person name="Lecointre G."/>
            <person name="Bobe J."/>
            <person name="Postlethwait J.H."/>
            <person name="Berthelot C."/>
            <person name="Roest Crollius H."/>
            <person name="Guiguen Y."/>
        </authorList>
    </citation>
    <scope>NUCLEOTIDE SEQUENCE</scope>
    <source>
        <strain evidence="2">NC1722</strain>
    </source>
</reference>
<evidence type="ECO:0000256" key="1">
    <source>
        <dbReference type="SAM" id="MobiDB-lite"/>
    </source>
</evidence>
<keyword evidence="3" id="KW-1185">Reference proteome</keyword>
<dbReference type="EMBL" id="JAINUG010000400">
    <property type="protein sequence ID" value="KAJ8372466.1"/>
    <property type="molecule type" value="Genomic_DNA"/>
</dbReference>
<dbReference type="AlphaFoldDB" id="A0AAD7W105"/>
<protein>
    <submittedName>
        <fullName evidence="2">Uncharacterized protein</fullName>
    </submittedName>
</protein>
<accession>A0AAD7W105</accession>
<feature type="region of interest" description="Disordered" evidence="1">
    <location>
        <begin position="1"/>
        <end position="23"/>
    </location>
</feature>
<dbReference type="Proteomes" id="UP001221898">
    <property type="component" value="Unassembled WGS sequence"/>
</dbReference>
<gene>
    <name evidence="2" type="ORF">AAFF_G00289110</name>
</gene>
<evidence type="ECO:0000313" key="3">
    <source>
        <dbReference type="Proteomes" id="UP001221898"/>
    </source>
</evidence>
<proteinExistence type="predicted"/>